<keyword evidence="3" id="KW-1185">Reference proteome</keyword>
<sequence length="156" mass="17400">MGGAFAGEPTHELLSSLQGDCVPKFFGLYVKANPTKGERTTCIVLQDCGQTLPWDFCRLSRDEKARILNTLLKIHRVGLLHLDFHEENLLKDDSNKYTVIDFDEMKTGHVCACGGDYDFGTHDDMSPVSPACPYLLVIAHNMSFYDSGYVDVDGYV</sequence>
<protein>
    <recommendedName>
        <fullName evidence="1">Aminoglycoside phosphotransferase domain-containing protein</fullName>
    </recommendedName>
</protein>
<dbReference type="KEGG" id="more:E1B28_002777"/>
<dbReference type="InterPro" id="IPR002575">
    <property type="entry name" value="Aminoglycoside_PTrfase"/>
</dbReference>
<feature type="domain" description="Aminoglycoside phosphotransferase" evidence="1">
    <location>
        <begin position="63"/>
        <end position="110"/>
    </location>
</feature>
<comment type="caution">
    <text evidence="2">The sequence shown here is derived from an EMBL/GenBank/DDBJ whole genome shotgun (WGS) entry which is preliminary data.</text>
</comment>
<gene>
    <name evidence="2" type="ORF">E1B28_002777</name>
</gene>
<evidence type="ECO:0000313" key="3">
    <source>
        <dbReference type="Proteomes" id="UP001049176"/>
    </source>
</evidence>
<dbReference type="GeneID" id="66071853"/>
<organism evidence="2 3">
    <name type="scientific">Marasmius oreades</name>
    <name type="common">fairy-ring Marasmius</name>
    <dbReference type="NCBI Taxonomy" id="181124"/>
    <lineage>
        <taxon>Eukaryota</taxon>
        <taxon>Fungi</taxon>
        <taxon>Dikarya</taxon>
        <taxon>Basidiomycota</taxon>
        <taxon>Agaricomycotina</taxon>
        <taxon>Agaricomycetes</taxon>
        <taxon>Agaricomycetidae</taxon>
        <taxon>Agaricales</taxon>
        <taxon>Marasmiineae</taxon>
        <taxon>Marasmiaceae</taxon>
        <taxon>Marasmius</taxon>
    </lineage>
</organism>
<dbReference type="Proteomes" id="UP001049176">
    <property type="component" value="Chromosome 10"/>
</dbReference>
<dbReference type="OrthoDB" id="427969at2759"/>
<dbReference type="Gene3D" id="1.10.510.10">
    <property type="entry name" value="Transferase(Phosphotransferase) domain 1"/>
    <property type="match status" value="1"/>
</dbReference>
<dbReference type="Pfam" id="PF01636">
    <property type="entry name" value="APH"/>
    <property type="match status" value="1"/>
</dbReference>
<dbReference type="InterPro" id="IPR011009">
    <property type="entry name" value="Kinase-like_dom_sf"/>
</dbReference>
<accession>A0A9P7RPG1</accession>
<dbReference type="RefSeq" id="XP_043003327.1">
    <property type="nucleotide sequence ID" value="XM_043159722.1"/>
</dbReference>
<proteinExistence type="predicted"/>
<dbReference type="EMBL" id="CM032190">
    <property type="protein sequence ID" value="KAG7086856.1"/>
    <property type="molecule type" value="Genomic_DNA"/>
</dbReference>
<name>A0A9P7RPG1_9AGAR</name>
<dbReference type="SUPFAM" id="SSF56112">
    <property type="entry name" value="Protein kinase-like (PK-like)"/>
    <property type="match status" value="1"/>
</dbReference>
<dbReference type="AlphaFoldDB" id="A0A9P7RPG1"/>
<evidence type="ECO:0000313" key="2">
    <source>
        <dbReference type="EMBL" id="KAG7086856.1"/>
    </source>
</evidence>
<evidence type="ECO:0000259" key="1">
    <source>
        <dbReference type="Pfam" id="PF01636"/>
    </source>
</evidence>
<reference evidence="2" key="1">
    <citation type="journal article" date="2021" name="Genome Biol. Evol.">
        <title>The assembled and annotated genome of the fairy-ring fungus Marasmius oreades.</title>
        <authorList>
            <person name="Hiltunen M."/>
            <person name="Ament-Velasquez S.L."/>
            <person name="Johannesson H."/>
        </authorList>
    </citation>
    <scope>NUCLEOTIDE SEQUENCE</scope>
    <source>
        <strain evidence="2">03SP1</strain>
    </source>
</reference>